<dbReference type="RefSeq" id="WP_165140305.1">
    <property type="nucleotide sequence ID" value="NZ_JAALLT010000002.1"/>
</dbReference>
<dbReference type="Proteomes" id="UP000473278">
    <property type="component" value="Unassembled WGS sequence"/>
</dbReference>
<evidence type="ECO:0000313" key="3">
    <source>
        <dbReference type="Proteomes" id="UP000473278"/>
    </source>
</evidence>
<gene>
    <name evidence="2" type="ORF">G3570_06060</name>
</gene>
<evidence type="ECO:0000313" key="2">
    <source>
        <dbReference type="EMBL" id="NGP76187.1"/>
    </source>
</evidence>
<protein>
    <submittedName>
        <fullName evidence="2">Uncharacterized protein</fullName>
    </submittedName>
</protein>
<accession>A0A6M1T0A1</accession>
<proteinExistence type="predicted"/>
<keyword evidence="1" id="KW-0812">Transmembrane</keyword>
<sequence>MGDSAVFGFGVFVVLIFLAGVAFTIKEFQNINEDKQRDYKNKDMNIKKETE</sequence>
<reference evidence="2 3" key="1">
    <citation type="submission" date="2020-02" db="EMBL/GenBank/DDBJ databases">
        <title>Balneolaceae bacterium YR4-1, complete genome.</title>
        <authorList>
            <person name="Li Y."/>
            <person name="Wu S."/>
        </authorList>
    </citation>
    <scope>NUCLEOTIDE SEQUENCE [LARGE SCALE GENOMIC DNA]</scope>
    <source>
        <strain evidence="2 3">YR4-1</strain>
    </source>
</reference>
<name>A0A6M1T0A1_9BACT</name>
<feature type="transmembrane region" description="Helical" evidence="1">
    <location>
        <begin position="6"/>
        <end position="25"/>
    </location>
</feature>
<evidence type="ECO:0000256" key="1">
    <source>
        <dbReference type="SAM" id="Phobius"/>
    </source>
</evidence>
<keyword evidence="1" id="KW-1133">Transmembrane helix</keyword>
<keyword evidence="1" id="KW-0472">Membrane</keyword>
<dbReference type="AlphaFoldDB" id="A0A6M1T0A1"/>
<comment type="caution">
    <text evidence="2">The sequence shown here is derived from an EMBL/GenBank/DDBJ whole genome shotgun (WGS) entry which is preliminary data.</text>
</comment>
<organism evidence="2 3">
    <name type="scientific">Halalkalibaculum roseum</name>
    <dbReference type="NCBI Taxonomy" id="2709311"/>
    <lineage>
        <taxon>Bacteria</taxon>
        <taxon>Pseudomonadati</taxon>
        <taxon>Balneolota</taxon>
        <taxon>Balneolia</taxon>
        <taxon>Balneolales</taxon>
        <taxon>Balneolaceae</taxon>
        <taxon>Halalkalibaculum</taxon>
    </lineage>
</organism>
<keyword evidence="3" id="KW-1185">Reference proteome</keyword>
<dbReference type="EMBL" id="JAALLT010000002">
    <property type="protein sequence ID" value="NGP76187.1"/>
    <property type="molecule type" value="Genomic_DNA"/>
</dbReference>